<reference evidence="2 3" key="1">
    <citation type="submission" date="2016-06" db="EMBL/GenBank/DDBJ databases">
        <title>Evolution of pathogenesis and genome organization in the Tremellales.</title>
        <authorList>
            <person name="Cuomo C."/>
            <person name="Litvintseva A."/>
            <person name="Heitman J."/>
            <person name="Chen Y."/>
            <person name="Sun S."/>
            <person name="Springer D."/>
            <person name="Dromer F."/>
            <person name="Young S."/>
            <person name="Zeng Q."/>
            <person name="Chapman S."/>
            <person name="Gujja S."/>
            <person name="Saif S."/>
            <person name="Birren B."/>
        </authorList>
    </citation>
    <scope>NUCLEOTIDE SEQUENCE [LARGE SCALE GENOMIC DNA]</scope>
    <source>
        <strain evidence="2 3">CBS 6273</strain>
    </source>
</reference>
<dbReference type="Proteomes" id="UP000095149">
    <property type="component" value="Unassembled WGS sequence"/>
</dbReference>
<protein>
    <submittedName>
        <fullName evidence="2">Uncharacterized protein</fullName>
    </submittedName>
</protein>
<dbReference type="OrthoDB" id="4232400at2759"/>
<feature type="region of interest" description="Disordered" evidence="1">
    <location>
        <begin position="73"/>
        <end position="157"/>
    </location>
</feature>
<evidence type="ECO:0000313" key="3">
    <source>
        <dbReference type="Proteomes" id="UP000095149"/>
    </source>
</evidence>
<proteinExistence type="predicted"/>
<organism evidence="2 3">
    <name type="scientific">Cryptococcus amylolentus CBS 6273</name>
    <dbReference type="NCBI Taxonomy" id="1296118"/>
    <lineage>
        <taxon>Eukaryota</taxon>
        <taxon>Fungi</taxon>
        <taxon>Dikarya</taxon>
        <taxon>Basidiomycota</taxon>
        <taxon>Agaricomycotina</taxon>
        <taxon>Tremellomycetes</taxon>
        <taxon>Tremellales</taxon>
        <taxon>Cryptococcaceae</taxon>
        <taxon>Cryptococcus</taxon>
    </lineage>
</organism>
<comment type="caution">
    <text evidence="2">The sequence shown here is derived from an EMBL/GenBank/DDBJ whole genome shotgun (WGS) entry which is preliminary data.</text>
</comment>
<feature type="compositionally biased region" description="Acidic residues" evidence="1">
    <location>
        <begin position="106"/>
        <end position="117"/>
    </location>
</feature>
<name>A0A1E3JK95_9TREE</name>
<evidence type="ECO:0000313" key="2">
    <source>
        <dbReference type="EMBL" id="ODO00362.1"/>
    </source>
</evidence>
<accession>A0A1E3JK95</accession>
<dbReference type="AlphaFoldDB" id="A0A1E3JK95"/>
<dbReference type="EMBL" id="MEKH01000011">
    <property type="protein sequence ID" value="ODO00362.1"/>
    <property type="molecule type" value="Genomic_DNA"/>
</dbReference>
<gene>
    <name evidence="2" type="ORF">I350_06998</name>
</gene>
<feature type="compositionally biased region" description="Acidic residues" evidence="1">
    <location>
        <begin position="124"/>
        <end position="157"/>
    </location>
</feature>
<sequence>MPATNGLAPSLTPDEYETVKQHGDWTGFIQSHELKPWDHDDINEAHEIVKGLGPMGIGKSVDYDDQDPVYEVRYDDEEEAEVGTLGQDYAEGDGGDDGYVPGDSGDYIDGDDHDDYYDGGVVDDYPEDYDQGYDYGDDDGGDSFDQDYDEDYDSGYD</sequence>
<evidence type="ECO:0000256" key="1">
    <source>
        <dbReference type="SAM" id="MobiDB-lite"/>
    </source>
</evidence>